<dbReference type="GO" id="GO:0000287">
    <property type="term" value="F:magnesium ion binding"/>
    <property type="evidence" value="ECO:0007669"/>
    <property type="project" value="UniProtKB-UniRule"/>
</dbReference>
<dbReference type="GO" id="GO:0009228">
    <property type="term" value="P:thiamine biosynthetic process"/>
    <property type="evidence" value="ECO:0007669"/>
    <property type="project" value="UniProtKB-UniRule"/>
</dbReference>
<evidence type="ECO:0000256" key="3">
    <source>
        <dbReference type="ARBA" id="ARBA00011738"/>
    </source>
</evidence>
<dbReference type="AlphaFoldDB" id="A0AAE3DZ86"/>
<comment type="caution">
    <text evidence="12">The sequence shown here is derived from an EMBL/GenBank/DDBJ whole genome shotgun (WGS) entry which is preliminary data.</text>
</comment>
<dbReference type="SMART" id="SM00861">
    <property type="entry name" value="Transket_pyr"/>
    <property type="match status" value="1"/>
</dbReference>
<evidence type="ECO:0000256" key="7">
    <source>
        <dbReference type="ARBA" id="ARBA00022977"/>
    </source>
</evidence>
<dbReference type="PANTHER" id="PTHR43322:SF5">
    <property type="entry name" value="1-DEOXY-D-XYLULOSE-5-PHOSPHATE SYNTHASE, CHLOROPLASTIC"/>
    <property type="match status" value="1"/>
</dbReference>
<keyword evidence="6 10" id="KW-0460">Magnesium</keyword>
<comment type="pathway">
    <text evidence="1 10">Metabolic intermediate biosynthesis; 1-deoxy-D-xylulose 5-phosphate biosynthesis; 1-deoxy-D-xylulose 5-phosphate from D-glyceraldehyde 3-phosphate and pyruvate: step 1/1.</text>
</comment>
<comment type="cofactor">
    <cofactor evidence="10">
        <name>thiamine diphosphate</name>
        <dbReference type="ChEBI" id="CHEBI:58937"/>
    </cofactor>
    <text evidence="10">Binds 1 thiamine pyrophosphate per subunit.</text>
</comment>
<name>A0AAE3DZ86_9FIRM</name>
<dbReference type="InterPro" id="IPR029061">
    <property type="entry name" value="THDP-binding"/>
</dbReference>
<dbReference type="RefSeq" id="WP_308456401.1">
    <property type="nucleotide sequence ID" value="NZ_JAJEQM010000008.1"/>
</dbReference>
<feature type="binding site" evidence="10">
    <location>
        <position position="74"/>
    </location>
    <ligand>
        <name>thiamine diphosphate</name>
        <dbReference type="ChEBI" id="CHEBI:58937"/>
    </ligand>
</feature>
<evidence type="ECO:0000259" key="11">
    <source>
        <dbReference type="SMART" id="SM00861"/>
    </source>
</evidence>
<dbReference type="InterPro" id="IPR005477">
    <property type="entry name" value="Dxylulose-5-P_synthase"/>
</dbReference>
<evidence type="ECO:0000256" key="1">
    <source>
        <dbReference type="ARBA" id="ARBA00004980"/>
    </source>
</evidence>
<evidence type="ECO:0000256" key="2">
    <source>
        <dbReference type="ARBA" id="ARBA00011081"/>
    </source>
</evidence>
<dbReference type="HAMAP" id="MF_00315">
    <property type="entry name" value="DXP_synth"/>
    <property type="match status" value="1"/>
</dbReference>
<dbReference type="EMBL" id="JAJEQM010000008">
    <property type="protein sequence ID" value="MCC2210602.1"/>
    <property type="molecule type" value="Genomic_DNA"/>
</dbReference>
<comment type="subunit">
    <text evidence="3 10">Homodimer.</text>
</comment>
<feature type="domain" description="Transketolase-like pyrimidine-binding" evidence="11">
    <location>
        <begin position="314"/>
        <end position="478"/>
    </location>
</feature>
<comment type="similarity">
    <text evidence="2 10">Belongs to the transketolase family. DXPS subfamily.</text>
</comment>
<dbReference type="EC" id="2.2.1.7" evidence="10"/>
<dbReference type="PANTHER" id="PTHR43322">
    <property type="entry name" value="1-D-DEOXYXYLULOSE 5-PHOSPHATE SYNTHASE-RELATED"/>
    <property type="match status" value="1"/>
</dbReference>
<dbReference type="GO" id="GO:0005829">
    <property type="term" value="C:cytosol"/>
    <property type="evidence" value="ECO:0007669"/>
    <property type="project" value="TreeGrafter"/>
</dbReference>
<keyword evidence="8 10" id="KW-0786">Thiamine pyrophosphate</keyword>
<evidence type="ECO:0000313" key="13">
    <source>
        <dbReference type="Proteomes" id="UP001198242"/>
    </source>
</evidence>
<evidence type="ECO:0000313" key="12">
    <source>
        <dbReference type="EMBL" id="MCC2210602.1"/>
    </source>
</evidence>
<dbReference type="PROSITE" id="PS00802">
    <property type="entry name" value="TRANSKETOLASE_2"/>
    <property type="match status" value="1"/>
</dbReference>
<feature type="binding site" evidence="10">
    <location>
        <position position="365"/>
    </location>
    <ligand>
        <name>thiamine diphosphate</name>
        <dbReference type="ChEBI" id="CHEBI:58937"/>
    </ligand>
</feature>
<feature type="binding site" evidence="10">
    <location>
        <position position="146"/>
    </location>
    <ligand>
        <name>Mg(2+)</name>
        <dbReference type="ChEBI" id="CHEBI:18420"/>
    </ligand>
</feature>
<evidence type="ECO:0000256" key="8">
    <source>
        <dbReference type="ARBA" id="ARBA00023052"/>
    </source>
</evidence>
<organism evidence="12 13">
    <name type="scientific">Hominilimicola fabiformis</name>
    <dbReference type="NCBI Taxonomy" id="2885356"/>
    <lineage>
        <taxon>Bacteria</taxon>
        <taxon>Bacillati</taxon>
        <taxon>Bacillota</taxon>
        <taxon>Clostridia</taxon>
        <taxon>Eubacteriales</taxon>
        <taxon>Oscillospiraceae</taxon>
        <taxon>Hominilimicola</taxon>
    </lineage>
</organism>
<evidence type="ECO:0000256" key="5">
    <source>
        <dbReference type="ARBA" id="ARBA00022723"/>
    </source>
</evidence>
<dbReference type="SUPFAM" id="SSF52518">
    <property type="entry name" value="Thiamin diphosphate-binding fold (THDP-binding)"/>
    <property type="match status" value="2"/>
</dbReference>
<accession>A0AAE3DZ86</accession>
<dbReference type="Pfam" id="PF13292">
    <property type="entry name" value="DXP_synthase_N"/>
    <property type="match status" value="1"/>
</dbReference>
<dbReference type="Proteomes" id="UP001198242">
    <property type="component" value="Unassembled WGS sequence"/>
</dbReference>
<gene>
    <name evidence="10 12" type="primary">dxs</name>
    <name evidence="12" type="ORF">LKE05_07350</name>
</gene>
<reference evidence="12 13" key="1">
    <citation type="submission" date="2021-10" db="EMBL/GenBank/DDBJ databases">
        <title>Anaerobic single-cell dispensing facilitates the cultivation of human gut bacteria.</title>
        <authorList>
            <person name="Afrizal A."/>
        </authorList>
    </citation>
    <scope>NUCLEOTIDE SEQUENCE [LARGE SCALE GENOMIC DNA]</scope>
    <source>
        <strain evidence="12 13">CLA-AA-H232</strain>
    </source>
</reference>
<keyword evidence="5 10" id="KW-0479">Metal-binding</keyword>
<feature type="binding site" evidence="10">
    <location>
        <begin position="115"/>
        <end position="117"/>
    </location>
    <ligand>
        <name>thiamine diphosphate</name>
        <dbReference type="ChEBI" id="CHEBI:58937"/>
    </ligand>
</feature>
<keyword evidence="13" id="KW-1185">Reference proteome</keyword>
<comment type="cofactor">
    <cofactor evidence="10">
        <name>Mg(2+)</name>
        <dbReference type="ChEBI" id="CHEBI:18420"/>
    </cofactor>
    <text evidence="10">Binds 1 Mg(2+) ion per subunit.</text>
</comment>
<comment type="catalytic activity">
    <reaction evidence="10">
        <text>D-glyceraldehyde 3-phosphate + pyruvate + H(+) = 1-deoxy-D-xylulose 5-phosphate + CO2</text>
        <dbReference type="Rhea" id="RHEA:12605"/>
        <dbReference type="ChEBI" id="CHEBI:15361"/>
        <dbReference type="ChEBI" id="CHEBI:15378"/>
        <dbReference type="ChEBI" id="CHEBI:16526"/>
        <dbReference type="ChEBI" id="CHEBI:57792"/>
        <dbReference type="ChEBI" id="CHEBI:59776"/>
        <dbReference type="EC" id="2.2.1.7"/>
    </reaction>
</comment>
<dbReference type="PROSITE" id="PS00801">
    <property type="entry name" value="TRANSKETOLASE_1"/>
    <property type="match status" value="1"/>
</dbReference>
<keyword evidence="9 10" id="KW-0414">Isoprene biosynthesis</keyword>
<dbReference type="InterPro" id="IPR049557">
    <property type="entry name" value="Transketolase_CS"/>
</dbReference>
<dbReference type="Gene3D" id="3.40.50.970">
    <property type="match status" value="2"/>
</dbReference>
<evidence type="ECO:0000256" key="6">
    <source>
        <dbReference type="ARBA" id="ARBA00022842"/>
    </source>
</evidence>
<keyword evidence="7 10" id="KW-0784">Thiamine biosynthesis</keyword>
<evidence type="ECO:0000256" key="4">
    <source>
        <dbReference type="ARBA" id="ARBA00022679"/>
    </source>
</evidence>
<feature type="binding site" evidence="10">
    <location>
        <position position="175"/>
    </location>
    <ligand>
        <name>thiamine diphosphate</name>
        <dbReference type="ChEBI" id="CHEBI:58937"/>
    </ligand>
</feature>
<dbReference type="NCBIfam" id="NF003933">
    <property type="entry name" value="PRK05444.2-2"/>
    <property type="match status" value="1"/>
</dbReference>
<dbReference type="GO" id="GO:0030976">
    <property type="term" value="F:thiamine pyrophosphate binding"/>
    <property type="evidence" value="ECO:0007669"/>
    <property type="project" value="UniProtKB-UniRule"/>
</dbReference>
<protein>
    <recommendedName>
        <fullName evidence="10">1-deoxy-D-xylulose-5-phosphate synthase</fullName>
        <ecNumber evidence="10">2.2.1.7</ecNumber>
    </recommendedName>
    <alternativeName>
        <fullName evidence="10">1-deoxyxylulose-5-phosphate synthase</fullName>
        <shortName evidence="10">DXP synthase</shortName>
        <shortName evidence="10">DXPS</shortName>
    </alternativeName>
</protein>
<dbReference type="SUPFAM" id="SSF52922">
    <property type="entry name" value="TK C-terminal domain-like"/>
    <property type="match status" value="1"/>
</dbReference>
<dbReference type="Gene3D" id="3.40.50.920">
    <property type="match status" value="1"/>
</dbReference>
<dbReference type="InterPro" id="IPR033248">
    <property type="entry name" value="Transketolase_C"/>
</dbReference>
<feature type="binding site" evidence="10">
    <location>
        <position position="286"/>
    </location>
    <ligand>
        <name>thiamine diphosphate</name>
        <dbReference type="ChEBI" id="CHEBI:58937"/>
    </ligand>
</feature>
<keyword evidence="4 10" id="KW-0808">Transferase</keyword>
<feature type="binding site" evidence="10">
    <location>
        <begin position="147"/>
        <end position="148"/>
    </location>
    <ligand>
        <name>thiamine diphosphate</name>
        <dbReference type="ChEBI" id="CHEBI:58937"/>
    </ligand>
</feature>
<dbReference type="GO" id="GO:0019288">
    <property type="term" value="P:isopentenyl diphosphate biosynthetic process, methylerythritol 4-phosphate pathway"/>
    <property type="evidence" value="ECO:0007669"/>
    <property type="project" value="TreeGrafter"/>
</dbReference>
<sequence>MEKILNKIESPDDLKKLNKDELKTLCSEIREFLIDSVSETGGHLASNLGIVELTVAIHTVFNVPEDKIVFDVGHQSYVHKILTGRKDGFKSLRQFGGMSGFPKTSESDCDVFNTGHSSTSISAALGIARGRDLAGDNYNVISVFGDGALTGGMMYEAMNDAGHSKTPLILILNDNAMSISKNVGAVSKHLRSLRMSPFYFRSKHAVENFLKKMPTIGKPTANILKQIKRFFRRLVIPTTIFDDMGFIYMGPVDGHNLTEIIQCLEYAKEEKRPVFIHVHTKKGKGYAPAESNPQKFHGISPFDKATGETKKGSETYSARFGNTLVRLAKNNKKIVAITGAMPNGTGLDEFQEQYKDRFFDVGIAEQHGVTLSAGLATVGYTPVIPLYSSFLQRAYDQTLHDVCLQKLHVVFPIDRAGIVGADGETHQGVYDISYLSHMPNMTILSPATLDQLEYMLDFAINKFNAPIAIRYPRGGTEAENVPSAFTLGQAQRMQNGSDVTIIATGRMVKRAEEVAKLTTKSVEILAMPTIKPLDTKSIIESAKKTGSVITIEDNVKIGGMGSMIGTLLEENHIDCKFKIFAFPDQPITHGSIDELDKLYGLDAKTIASKID</sequence>
<dbReference type="Pfam" id="PF02780">
    <property type="entry name" value="Transketolase_C"/>
    <property type="match status" value="1"/>
</dbReference>
<evidence type="ECO:0000256" key="10">
    <source>
        <dbReference type="HAMAP-Rule" id="MF_00315"/>
    </source>
</evidence>
<dbReference type="InterPro" id="IPR020826">
    <property type="entry name" value="Transketolase_BS"/>
</dbReference>
<dbReference type="CDD" id="cd02007">
    <property type="entry name" value="TPP_DXS"/>
    <property type="match status" value="1"/>
</dbReference>
<dbReference type="InterPro" id="IPR005475">
    <property type="entry name" value="Transketolase-like_Pyr-bd"/>
</dbReference>
<dbReference type="CDD" id="cd07033">
    <property type="entry name" value="TPP_PYR_DXS_TK_like"/>
    <property type="match status" value="1"/>
</dbReference>
<feature type="binding site" evidence="10">
    <location>
        <position position="175"/>
    </location>
    <ligand>
        <name>Mg(2+)</name>
        <dbReference type="ChEBI" id="CHEBI:18420"/>
    </ligand>
</feature>
<comment type="function">
    <text evidence="10">Catalyzes the acyloin condensation reaction between C atoms 2 and 3 of pyruvate and glyceraldehyde 3-phosphate to yield 1-deoxy-D-xylulose-5-phosphate (DXP).</text>
</comment>
<dbReference type="NCBIfam" id="TIGR00204">
    <property type="entry name" value="dxs"/>
    <property type="match status" value="1"/>
</dbReference>
<dbReference type="InterPro" id="IPR009014">
    <property type="entry name" value="Transketo_C/PFOR_II"/>
</dbReference>
<dbReference type="Pfam" id="PF02779">
    <property type="entry name" value="Transket_pyr"/>
    <property type="match status" value="1"/>
</dbReference>
<dbReference type="GO" id="GO:0008661">
    <property type="term" value="F:1-deoxy-D-xylulose-5-phosphate synthase activity"/>
    <property type="evidence" value="ECO:0007669"/>
    <property type="project" value="UniProtKB-UniRule"/>
</dbReference>
<dbReference type="GO" id="GO:0016114">
    <property type="term" value="P:terpenoid biosynthetic process"/>
    <property type="evidence" value="ECO:0007669"/>
    <property type="project" value="UniProtKB-UniRule"/>
</dbReference>
<evidence type="ECO:0000256" key="9">
    <source>
        <dbReference type="ARBA" id="ARBA00023229"/>
    </source>
</evidence>
<proteinExistence type="inferred from homology"/>